<dbReference type="EMBL" id="MN740292">
    <property type="protein sequence ID" value="QHT98301.1"/>
    <property type="molecule type" value="Genomic_DNA"/>
</dbReference>
<dbReference type="AlphaFoldDB" id="A0A6C0IY90"/>
<dbReference type="Pfam" id="PF05670">
    <property type="entry name" value="NFACT-R_1"/>
    <property type="match status" value="1"/>
</dbReference>
<dbReference type="GO" id="GO:0043023">
    <property type="term" value="F:ribosomal large subunit binding"/>
    <property type="evidence" value="ECO:0007669"/>
    <property type="project" value="TreeGrafter"/>
</dbReference>
<dbReference type="GO" id="GO:0000049">
    <property type="term" value="F:tRNA binding"/>
    <property type="evidence" value="ECO:0007669"/>
    <property type="project" value="TreeGrafter"/>
</dbReference>
<feature type="domain" description="NFACT RNA-binding" evidence="1">
    <location>
        <begin position="4"/>
        <end position="96"/>
    </location>
</feature>
<sequence>MLEYTSYDGIKIQVGQSAKENDQLTMTSDPKHWWMHVAGCPGAHVVVCYDGDQLPRETKRDAAVLAVYHSKTPKTKMSPVDLVRVDQISKYQKSTHGLVNLEGEVMQLTIFMNKEKLRLDRLLIK</sequence>
<dbReference type="GO" id="GO:1990112">
    <property type="term" value="C:RQC complex"/>
    <property type="evidence" value="ECO:0007669"/>
    <property type="project" value="TreeGrafter"/>
</dbReference>
<dbReference type="GO" id="GO:0072344">
    <property type="term" value="P:rescue of stalled ribosome"/>
    <property type="evidence" value="ECO:0007669"/>
    <property type="project" value="TreeGrafter"/>
</dbReference>
<accession>A0A6C0IY90</accession>
<evidence type="ECO:0000259" key="1">
    <source>
        <dbReference type="Pfam" id="PF05670"/>
    </source>
</evidence>
<dbReference type="InterPro" id="IPR008532">
    <property type="entry name" value="NFACT_RNA-bd"/>
</dbReference>
<name>A0A6C0IY90_9ZZZZ</name>
<dbReference type="PANTHER" id="PTHR15239">
    <property type="entry name" value="NUCLEAR EXPORT MEDIATOR FACTOR NEMF"/>
    <property type="match status" value="1"/>
</dbReference>
<evidence type="ECO:0000313" key="2">
    <source>
        <dbReference type="EMBL" id="QHT98301.1"/>
    </source>
</evidence>
<proteinExistence type="predicted"/>
<dbReference type="InterPro" id="IPR051608">
    <property type="entry name" value="RQC_Subunit_NEMF"/>
</dbReference>
<reference evidence="2" key="1">
    <citation type="journal article" date="2020" name="Nature">
        <title>Giant virus diversity and host interactions through global metagenomics.</title>
        <authorList>
            <person name="Schulz F."/>
            <person name="Roux S."/>
            <person name="Paez-Espino D."/>
            <person name="Jungbluth S."/>
            <person name="Walsh D.A."/>
            <person name="Denef V.J."/>
            <person name="McMahon K.D."/>
            <person name="Konstantinidis K.T."/>
            <person name="Eloe-Fadrosh E.A."/>
            <person name="Kyrpides N.C."/>
            <person name="Woyke T."/>
        </authorList>
    </citation>
    <scope>NUCLEOTIDE SEQUENCE</scope>
    <source>
        <strain evidence="2">GVMAG-M-3300025652-16</strain>
    </source>
</reference>
<dbReference type="PANTHER" id="PTHR15239:SF6">
    <property type="entry name" value="RIBOSOME QUALITY CONTROL COMPLEX SUBUNIT NEMF"/>
    <property type="match status" value="1"/>
</dbReference>
<protein>
    <recommendedName>
        <fullName evidence="1">NFACT RNA-binding domain-containing protein</fullName>
    </recommendedName>
</protein>
<organism evidence="2">
    <name type="scientific">viral metagenome</name>
    <dbReference type="NCBI Taxonomy" id="1070528"/>
    <lineage>
        <taxon>unclassified sequences</taxon>
        <taxon>metagenomes</taxon>
        <taxon>organismal metagenomes</taxon>
    </lineage>
</organism>